<comment type="similarity">
    <text evidence="1">Belongs to the glycosyl hydrolase 3 family.</text>
</comment>
<evidence type="ECO:0000313" key="5">
    <source>
        <dbReference type="EMBL" id="KAA8647659.1"/>
    </source>
</evidence>
<dbReference type="Proteomes" id="UP000324241">
    <property type="component" value="Unassembled WGS sequence"/>
</dbReference>
<dbReference type="GO" id="GO:0009251">
    <property type="term" value="P:glucan catabolic process"/>
    <property type="evidence" value="ECO:0007669"/>
    <property type="project" value="TreeGrafter"/>
</dbReference>
<evidence type="ECO:0000256" key="1">
    <source>
        <dbReference type="ARBA" id="ARBA00005336"/>
    </source>
</evidence>
<sequence length="169" mass="18790">MDVVTLQALPAGSDVEFGWRFIIPELVDSGKLNIRAVDTAVKRVLKEKFEMALSKNPCTAAPQSEWHKLVHTKEVVDLARELDRESIVLLENHYGILPLNKDTSIDVIGLMAHGFMNVSSPYQNPIEIHDSSHGDYSVYESQHRGVIPLDGIKAVVGDKAKVHYAKSCE</sequence>
<dbReference type="Proteomes" id="UP000308092">
    <property type="component" value="Unassembled WGS sequence"/>
</dbReference>
<dbReference type="SUPFAM" id="SSF51445">
    <property type="entry name" value="(Trans)glycosidases"/>
    <property type="match status" value="1"/>
</dbReference>
<dbReference type="InterPro" id="IPR017853">
    <property type="entry name" value="GH"/>
</dbReference>
<gene>
    <name evidence="5" type="ORF">ATNIH1004_006353</name>
    <name evidence="6" type="ORF">EYZ11_007383</name>
</gene>
<dbReference type="PANTHER" id="PTHR30620:SF117">
    <property type="entry name" value="BETA-1,4-XYLOSIDASE (EUROFUNG)"/>
    <property type="match status" value="1"/>
</dbReference>
<evidence type="ECO:0000256" key="2">
    <source>
        <dbReference type="ARBA" id="ARBA00022801"/>
    </source>
</evidence>
<dbReference type="VEuPathDB" id="FungiDB:EYZ11_007383"/>
<evidence type="ECO:0000256" key="4">
    <source>
        <dbReference type="ARBA" id="ARBA00023277"/>
    </source>
</evidence>
<organism evidence="6 7">
    <name type="scientific">Aspergillus tanneri</name>
    <dbReference type="NCBI Taxonomy" id="1220188"/>
    <lineage>
        <taxon>Eukaryota</taxon>
        <taxon>Fungi</taxon>
        <taxon>Dikarya</taxon>
        <taxon>Ascomycota</taxon>
        <taxon>Pezizomycotina</taxon>
        <taxon>Eurotiomycetes</taxon>
        <taxon>Eurotiomycetidae</taxon>
        <taxon>Eurotiales</taxon>
        <taxon>Aspergillaceae</taxon>
        <taxon>Aspergillus</taxon>
        <taxon>Aspergillus subgen. Circumdati</taxon>
    </lineage>
</organism>
<evidence type="ECO:0000256" key="3">
    <source>
        <dbReference type="ARBA" id="ARBA00023180"/>
    </source>
</evidence>
<dbReference type="OrthoDB" id="2123594at2759"/>
<name>A0A4S3JDC6_9EURO</name>
<proteinExistence type="inferred from homology"/>
<keyword evidence="4" id="KW-0119">Carbohydrate metabolism</keyword>
<dbReference type="GO" id="GO:0008422">
    <property type="term" value="F:beta-glucosidase activity"/>
    <property type="evidence" value="ECO:0007669"/>
    <property type="project" value="TreeGrafter"/>
</dbReference>
<dbReference type="EMBL" id="QUQM01000004">
    <property type="protein sequence ID" value="KAA8647659.1"/>
    <property type="molecule type" value="Genomic_DNA"/>
</dbReference>
<dbReference type="Gene3D" id="3.40.50.1700">
    <property type="entry name" value="Glycoside hydrolase family 3 C-terminal domain"/>
    <property type="match status" value="1"/>
</dbReference>
<dbReference type="PANTHER" id="PTHR30620">
    <property type="entry name" value="PERIPLASMIC BETA-GLUCOSIDASE-RELATED"/>
    <property type="match status" value="1"/>
</dbReference>
<dbReference type="EMBL" id="SOSA01000284">
    <property type="protein sequence ID" value="THC93140.1"/>
    <property type="molecule type" value="Genomic_DNA"/>
</dbReference>
<dbReference type="RefSeq" id="XP_033427020.1">
    <property type="nucleotide sequence ID" value="XM_033570988.1"/>
</dbReference>
<evidence type="ECO:0000313" key="6">
    <source>
        <dbReference type="EMBL" id="THC93140.1"/>
    </source>
</evidence>
<dbReference type="STRING" id="1220188.A0A4S3JDC6"/>
<keyword evidence="2" id="KW-0378">Hydrolase</keyword>
<dbReference type="AlphaFoldDB" id="A0A4S3JDC6"/>
<evidence type="ECO:0000313" key="7">
    <source>
        <dbReference type="Proteomes" id="UP000308092"/>
    </source>
</evidence>
<keyword evidence="7" id="KW-1185">Reference proteome</keyword>
<dbReference type="GeneID" id="54329055"/>
<protein>
    <submittedName>
        <fullName evidence="6">Uncharacterized protein</fullName>
    </submittedName>
</protein>
<dbReference type="InterPro" id="IPR051915">
    <property type="entry name" value="Cellulose_Degrad_GH3"/>
</dbReference>
<dbReference type="InterPro" id="IPR036962">
    <property type="entry name" value="Glyco_hydro_3_N_sf"/>
</dbReference>
<keyword evidence="3" id="KW-0325">Glycoprotein</keyword>
<reference evidence="5 8" key="2">
    <citation type="submission" date="2019-08" db="EMBL/GenBank/DDBJ databases">
        <title>The genome sequence of a newly discovered highly antifungal drug resistant Aspergillus species, Aspergillus tanneri NIH 1004.</title>
        <authorList>
            <person name="Mounaud S."/>
            <person name="Singh I."/>
            <person name="Joardar V."/>
            <person name="Pakala S."/>
            <person name="Pakala S."/>
            <person name="Venepally P."/>
            <person name="Chung J.K."/>
            <person name="Losada L."/>
            <person name="Nierman W.C."/>
        </authorList>
    </citation>
    <scope>NUCLEOTIDE SEQUENCE [LARGE SCALE GENOMIC DNA]</scope>
    <source>
        <strain evidence="5 8">NIH1004</strain>
    </source>
</reference>
<reference evidence="6 7" key="1">
    <citation type="submission" date="2019-03" db="EMBL/GenBank/DDBJ databases">
        <title>The genome sequence of a newly discovered highly antifungal drug resistant Aspergillus species, Aspergillus tanneri NIH 1004.</title>
        <authorList>
            <person name="Mounaud S."/>
            <person name="Singh I."/>
            <person name="Joardar V."/>
            <person name="Pakala S."/>
            <person name="Pakala S."/>
            <person name="Venepally P."/>
            <person name="Hoover J."/>
            <person name="Nierman W."/>
            <person name="Chung J."/>
            <person name="Losada L."/>
        </authorList>
    </citation>
    <scope>NUCLEOTIDE SEQUENCE [LARGE SCALE GENOMIC DNA]</scope>
    <source>
        <strain evidence="6 7">NIH1004</strain>
    </source>
</reference>
<dbReference type="InterPro" id="IPR036881">
    <property type="entry name" value="Glyco_hydro_3_C_sf"/>
</dbReference>
<comment type="caution">
    <text evidence="6">The sequence shown here is derived from an EMBL/GenBank/DDBJ whole genome shotgun (WGS) entry which is preliminary data.</text>
</comment>
<accession>A0A4S3JDC6</accession>
<dbReference type="Gene3D" id="3.20.20.300">
    <property type="entry name" value="Glycoside hydrolase, family 3, N-terminal domain"/>
    <property type="match status" value="1"/>
</dbReference>
<evidence type="ECO:0000313" key="8">
    <source>
        <dbReference type="Proteomes" id="UP000324241"/>
    </source>
</evidence>